<dbReference type="EMBL" id="LPLZ01000046">
    <property type="protein sequence ID" value="KWN14716.1"/>
    <property type="molecule type" value="Genomic_DNA"/>
</dbReference>
<protein>
    <recommendedName>
        <fullName evidence="3">Fis family transcriptional regulator</fullName>
    </recommendedName>
</protein>
<gene>
    <name evidence="1" type="ORF">WT83_16655</name>
</gene>
<proteinExistence type="predicted"/>
<name>A0A119VJB3_9BURK</name>
<evidence type="ECO:0000313" key="2">
    <source>
        <dbReference type="Proteomes" id="UP000068016"/>
    </source>
</evidence>
<sequence length="171" mass="19044">MVMSIADTLSTTLSTECMFSSQKKLPAMLRRSAWRYPMTHFSPAQLMPMCAARVRVFSLAHRLALLTLRNGQVDMDALVCLFSAIGAARILHETQHGPETAQQASFEFAWDALLRCLVQVREGQTVIVNEADVAMLDPLLTLHDTQMTATPAHELLAAQRQLARYLSPCMI</sequence>
<dbReference type="AlphaFoldDB" id="A0A119VJB3"/>
<accession>A0A119VJB3</accession>
<organism evidence="1 2">
    <name type="scientific">Burkholderia territorii</name>
    <dbReference type="NCBI Taxonomy" id="1503055"/>
    <lineage>
        <taxon>Bacteria</taxon>
        <taxon>Pseudomonadati</taxon>
        <taxon>Pseudomonadota</taxon>
        <taxon>Betaproteobacteria</taxon>
        <taxon>Burkholderiales</taxon>
        <taxon>Burkholderiaceae</taxon>
        <taxon>Burkholderia</taxon>
        <taxon>Burkholderia cepacia complex</taxon>
    </lineage>
</organism>
<reference evidence="1 2" key="1">
    <citation type="submission" date="2015-11" db="EMBL/GenBank/DDBJ databases">
        <title>Expanding the genomic diversity of Burkholderia species for the development of highly accurate diagnostics.</title>
        <authorList>
            <person name="Sahl J."/>
            <person name="Keim P."/>
            <person name="Wagner D."/>
        </authorList>
    </citation>
    <scope>NUCLEOTIDE SEQUENCE [LARGE SCALE GENOMIC DNA]</scope>
    <source>
        <strain evidence="1 2">MSMB793WGS</strain>
    </source>
</reference>
<dbReference type="Proteomes" id="UP000068016">
    <property type="component" value="Unassembled WGS sequence"/>
</dbReference>
<comment type="caution">
    <text evidence="1">The sequence shown here is derived from an EMBL/GenBank/DDBJ whole genome shotgun (WGS) entry which is preliminary data.</text>
</comment>
<evidence type="ECO:0000313" key="1">
    <source>
        <dbReference type="EMBL" id="KWN14716.1"/>
    </source>
</evidence>
<evidence type="ECO:0008006" key="3">
    <source>
        <dbReference type="Google" id="ProtNLM"/>
    </source>
</evidence>